<reference evidence="2" key="1">
    <citation type="submission" date="2018-06" db="EMBL/GenBank/DDBJ databases">
        <authorList>
            <consortium name="Pathogen Informatics"/>
        </authorList>
    </citation>
    <scope>NUCLEOTIDE SEQUENCE [LARGE SCALE GENOMIC DNA]</scope>
    <source>
        <strain evidence="2">NCTC10124</strain>
    </source>
</reference>
<feature type="non-terminal residue" evidence="1">
    <location>
        <position position="39"/>
    </location>
</feature>
<dbReference type="EMBL" id="LS991953">
    <property type="protein sequence ID" value="SYV92467.1"/>
    <property type="molecule type" value="Genomic_DNA"/>
</dbReference>
<organism evidence="1 2">
    <name type="scientific">Mycoplasmopsis synoviae</name>
    <name type="common">Mycoplasma synoviae</name>
    <dbReference type="NCBI Taxonomy" id="2109"/>
    <lineage>
        <taxon>Bacteria</taxon>
        <taxon>Bacillati</taxon>
        <taxon>Mycoplasmatota</taxon>
        <taxon>Mycoplasmoidales</taxon>
        <taxon>Metamycoplasmataceae</taxon>
        <taxon>Mycoplasmopsis</taxon>
    </lineage>
</organism>
<accession>A0A3B0P8V8</accession>
<evidence type="ECO:0000313" key="2">
    <source>
        <dbReference type="Proteomes" id="UP000259328"/>
    </source>
</evidence>
<name>A0A3B0P8V8_MYCSY</name>
<evidence type="ECO:0000313" key="1">
    <source>
        <dbReference type="EMBL" id="SYV92467.1"/>
    </source>
</evidence>
<dbReference type="Proteomes" id="UP000259328">
    <property type="component" value="Chromosome"/>
</dbReference>
<sequence>MLLEKNLAYKAYDLPEELEAQKLESEQKGFASFRYDPSW</sequence>
<protein>
    <submittedName>
        <fullName evidence="1">Uncharacterized protein</fullName>
    </submittedName>
</protein>
<proteinExistence type="predicted"/>
<dbReference type="AlphaFoldDB" id="A0A3B0P8V8"/>
<gene>
    <name evidence="1" type="ORF">NCTC10124_00191</name>
</gene>